<dbReference type="PANTHER" id="PTHR23017">
    <property type="entry name" value="SERPENTINE RECEPTOR, CLASS X"/>
    <property type="match status" value="1"/>
</dbReference>
<evidence type="ECO:0000313" key="7">
    <source>
        <dbReference type="Proteomes" id="UP000887581"/>
    </source>
</evidence>
<feature type="transmembrane region" description="Helical" evidence="5">
    <location>
        <begin position="96"/>
        <end position="117"/>
    </location>
</feature>
<keyword evidence="3 5" id="KW-1133">Transmembrane helix</keyword>
<evidence type="ECO:0000259" key="6">
    <source>
        <dbReference type="PROSITE" id="PS50262"/>
    </source>
</evidence>
<name>A0A915Q4N8_9BILA</name>
<feature type="transmembrane region" description="Helical" evidence="5">
    <location>
        <begin position="180"/>
        <end position="204"/>
    </location>
</feature>
<evidence type="ECO:0000256" key="3">
    <source>
        <dbReference type="ARBA" id="ARBA00022989"/>
    </source>
</evidence>
<dbReference type="PROSITE" id="PS50262">
    <property type="entry name" value="G_PROTEIN_RECEP_F1_2"/>
    <property type="match status" value="1"/>
</dbReference>
<dbReference type="WBParaSite" id="sdigi.contig74.g3678.t1">
    <property type="protein sequence ID" value="sdigi.contig74.g3678.t1"/>
    <property type="gene ID" value="sdigi.contig74.g3678"/>
</dbReference>
<organism evidence="7 8">
    <name type="scientific">Setaria digitata</name>
    <dbReference type="NCBI Taxonomy" id="48799"/>
    <lineage>
        <taxon>Eukaryota</taxon>
        <taxon>Metazoa</taxon>
        <taxon>Ecdysozoa</taxon>
        <taxon>Nematoda</taxon>
        <taxon>Chromadorea</taxon>
        <taxon>Rhabditida</taxon>
        <taxon>Spirurina</taxon>
        <taxon>Spiruromorpha</taxon>
        <taxon>Filarioidea</taxon>
        <taxon>Setariidae</taxon>
        <taxon>Setaria</taxon>
    </lineage>
</organism>
<dbReference type="PANTHER" id="PTHR23017:SF21">
    <property type="entry name" value="7TM GPCR SERPENTINE RECEPTOR CLASS X (SRX) DOMAIN-CONTAINING PROTEIN"/>
    <property type="match status" value="1"/>
</dbReference>
<evidence type="ECO:0000313" key="8">
    <source>
        <dbReference type="WBParaSite" id="sdigi.contig74.g3678.t1"/>
    </source>
</evidence>
<evidence type="ECO:0000256" key="1">
    <source>
        <dbReference type="ARBA" id="ARBA00004370"/>
    </source>
</evidence>
<dbReference type="CDD" id="cd00637">
    <property type="entry name" value="7tm_classA_rhodopsin-like"/>
    <property type="match status" value="1"/>
</dbReference>
<evidence type="ECO:0000256" key="5">
    <source>
        <dbReference type="SAM" id="Phobius"/>
    </source>
</evidence>
<dbReference type="InterPro" id="IPR017452">
    <property type="entry name" value="GPCR_Rhodpsn_7TM"/>
</dbReference>
<feature type="domain" description="G-protein coupled receptors family 1 profile" evidence="6">
    <location>
        <begin position="26"/>
        <end position="204"/>
    </location>
</feature>
<comment type="subcellular location">
    <subcellularLocation>
        <location evidence="1">Membrane</location>
    </subcellularLocation>
</comment>
<dbReference type="SUPFAM" id="SSF81321">
    <property type="entry name" value="Family A G protein-coupled receptor-like"/>
    <property type="match status" value="1"/>
</dbReference>
<dbReference type="Pfam" id="PF10328">
    <property type="entry name" value="7TM_GPCR_Srx"/>
    <property type="match status" value="1"/>
</dbReference>
<keyword evidence="4 5" id="KW-0472">Membrane</keyword>
<evidence type="ECO:0000256" key="4">
    <source>
        <dbReference type="ARBA" id="ARBA00023136"/>
    </source>
</evidence>
<dbReference type="GO" id="GO:0016020">
    <property type="term" value="C:membrane"/>
    <property type="evidence" value="ECO:0007669"/>
    <property type="project" value="UniProtKB-SubCell"/>
</dbReference>
<sequence length="309" mass="34803">MRVNSDAEDSIAIVCVATIAIFGLVSNALSFYITRTGSRFRNAFGILCRSFLICNLQAIFSLSTWCILVLILKEPILSSPAFFPARMVGVFVNGPYYGSLFVHFFIAINRFCAFVYATKYNRLWSKSKAVVVGCCCWTFGTFISLAHLYGDCSLIFNKSSNYRFSYSRSLAGIICSNTDASITVVSVMAIGCVDFTTLLKIISYRRAMRRNMISTDNAVKERGILFFRQSCILGLVYITYTILLIIHPFVFTDKWMLFLTSLVAWILVQSLDGLTFLIFNRSLICKMGFCSTKITPAVTLNRLQTITRQ</sequence>
<feature type="transmembrane region" description="Helical" evidence="5">
    <location>
        <begin position="46"/>
        <end position="72"/>
    </location>
</feature>
<dbReference type="Proteomes" id="UP000887581">
    <property type="component" value="Unplaced"/>
</dbReference>
<dbReference type="InterPro" id="IPR019430">
    <property type="entry name" value="7TM_GPCR_serpentine_rcpt_Srx"/>
</dbReference>
<feature type="transmembrane region" description="Helical" evidence="5">
    <location>
        <begin position="129"/>
        <end position="149"/>
    </location>
</feature>
<protein>
    <submittedName>
        <fullName evidence="8">G-protein coupled receptors family 1 profile domain-containing protein</fullName>
    </submittedName>
</protein>
<accession>A0A915Q4N8</accession>
<dbReference type="AlphaFoldDB" id="A0A915Q4N8"/>
<feature type="transmembrane region" description="Helical" evidence="5">
    <location>
        <begin position="255"/>
        <end position="279"/>
    </location>
</feature>
<reference evidence="8" key="1">
    <citation type="submission" date="2022-11" db="UniProtKB">
        <authorList>
            <consortium name="WormBaseParasite"/>
        </authorList>
    </citation>
    <scope>IDENTIFICATION</scope>
</reference>
<feature type="transmembrane region" description="Helical" evidence="5">
    <location>
        <begin position="12"/>
        <end position="34"/>
    </location>
</feature>
<evidence type="ECO:0000256" key="2">
    <source>
        <dbReference type="ARBA" id="ARBA00022692"/>
    </source>
</evidence>
<keyword evidence="7" id="KW-1185">Reference proteome</keyword>
<feature type="transmembrane region" description="Helical" evidence="5">
    <location>
        <begin position="225"/>
        <end position="249"/>
    </location>
</feature>
<keyword evidence="2 5" id="KW-0812">Transmembrane</keyword>
<proteinExistence type="predicted"/>
<dbReference type="Gene3D" id="1.20.1070.10">
    <property type="entry name" value="Rhodopsin 7-helix transmembrane proteins"/>
    <property type="match status" value="1"/>
</dbReference>